<feature type="compositionally biased region" description="Basic and acidic residues" evidence="6">
    <location>
        <begin position="219"/>
        <end position="233"/>
    </location>
</feature>
<keyword evidence="4" id="KW-0804">Transcription</keyword>
<feature type="compositionally biased region" description="Low complexity" evidence="6">
    <location>
        <begin position="106"/>
        <end position="116"/>
    </location>
</feature>
<evidence type="ECO:0000256" key="3">
    <source>
        <dbReference type="ARBA" id="ARBA00023015"/>
    </source>
</evidence>
<feature type="compositionally biased region" description="Acidic residues" evidence="6">
    <location>
        <begin position="234"/>
        <end position="248"/>
    </location>
</feature>
<proteinExistence type="predicted"/>
<dbReference type="SMART" id="SM01401">
    <property type="entry name" value="Sds3"/>
    <property type="match status" value="1"/>
</dbReference>
<evidence type="ECO:0000313" key="8">
    <source>
        <dbReference type="Proteomes" id="UP000271241"/>
    </source>
</evidence>
<feature type="region of interest" description="Disordered" evidence="6">
    <location>
        <begin position="175"/>
        <end position="389"/>
    </location>
</feature>
<sequence length="547" mass="58515">MVDVDTATITTSRALAPDPLAPPSIPLKQMMESSTVAPSPSLANGTAAREVFDRPGSANSMATGPAAAGPDWPKERHAVEMAAAVEGEGASGRANGTSADGVTSETAPAAAANGTGATPLTSAHLAMLAVSGLEHDLSEPISSPLTSLDSEDELDDWEPHWQLACAVTNSADVTKSNQVPDVAPAQPSVEEDEAEAAANEPKAETPTRGKRRGKRGKPGQREKTGKRTGGDRTLEEDEAAAETGDNDEMERADSDDSVVGGRRATRKRSRVPPGRRARSGSQRSLGAVIHSDGTAKSSHGATKAASATTGTSPVFRSAPNTPTSRSAKRLHAVDAHAGRRGPLFDVTDGQGGNEGDDDDDNDNDGDEDDDGHGGATETASMLYDSDAAESDRARKRVQLALSDINRLEQAFCMLRKRVYNEKMQRLQREEDMIREGHHPMFLDHLPAADEKRARLLGIARSRHHSLASNITNMFEARRYQAETNFETRKWALRRSLAERLNAHRVQLTEERFKPSDPLAGTTWESAVMVNCPLVPVPASDARERPPC</sequence>
<comment type="subcellular location">
    <subcellularLocation>
        <location evidence="1">Nucleus</location>
    </subcellularLocation>
</comment>
<feature type="compositionally biased region" description="Polar residues" evidence="6">
    <location>
        <begin position="95"/>
        <end position="105"/>
    </location>
</feature>
<evidence type="ECO:0000256" key="4">
    <source>
        <dbReference type="ARBA" id="ARBA00023163"/>
    </source>
</evidence>
<dbReference type="Pfam" id="PF08598">
    <property type="entry name" value="Sds3"/>
    <property type="match status" value="1"/>
</dbReference>
<feature type="compositionally biased region" description="Basic residues" evidence="6">
    <location>
        <begin position="263"/>
        <end position="278"/>
    </location>
</feature>
<evidence type="ECO:0000313" key="7">
    <source>
        <dbReference type="EMBL" id="RKP06868.1"/>
    </source>
</evidence>
<dbReference type="GO" id="GO:0010468">
    <property type="term" value="P:regulation of gene expression"/>
    <property type="evidence" value="ECO:0007669"/>
    <property type="project" value="UniProtKB-ARBA"/>
</dbReference>
<keyword evidence="3" id="KW-0805">Transcription regulation</keyword>
<dbReference type="STRING" id="78915.A0A4P9XLV9"/>
<evidence type="ECO:0008006" key="9">
    <source>
        <dbReference type="Google" id="ProtNLM"/>
    </source>
</evidence>
<evidence type="ECO:0000256" key="1">
    <source>
        <dbReference type="ARBA" id="ARBA00004123"/>
    </source>
</evidence>
<protein>
    <recommendedName>
        <fullName evidence="9">Sds3-like-domain-containing protein</fullName>
    </recommendedName>
</protein>
<accession>A0A4P9XLV9</accession>
<feature type="region of interest" description="Disordered" evidence="6">
    <location>
        <begin position="86"/>
        <end position="116"/>
    </location>
</feature>
<dbReference type="Proteomes" id="UP000271241">
    <property type="component" value="Unassembled WGS sequence"/>
</dbReference>
<gene>
    <name evidence="7" type="ORF">THASP1DRAFT_24883</name>
</gene>
<feature type="compositionally biased region" description="Low complexity" evidence="6">
    <location>
        <begin position="294"/>
        <end position="312"/>
    </location>
</feature>
<feature type="compositionally biased region" description="Basic residues" evidence="6">
    <location>
        <begin position="208"/>
        <end position="218"/>
    </location>
</feature>
<dbReference type="PANTHER" id="PTHR21964">
    <property type="entry name" value="BREAST CANCER METASTASIS-SUPPRESSOR 1"/>
    <property type="match status" value="1"/>
</dbReference>
<dbReference type="OrthoDB" id="20886at2759"/>
<evidence type="ECO:0000256" key="5">
    <source>
        <dbReference type="ARBA" id="ARBA00023242"/>
    </source>
</evidence>
<dbReference type="InterPro" id="IPR013907">
    <property type="entry name" value="Sds3"/>
</dbReference>
<dbReference type="EMBL" id="KZ992802">
    <property type="protein sequence ID" value="RKP06868.1"/>
    <property type="molecule type" value="Genomic_DNA"/>
</dbReference>
<name>A0A4P9XLV9_9FUNG</name>
<organism evidence="7 8">
    <name type="scientific">Thamnocephalis sphaerospora</name>
    <dbReference type="NCBI Taxonomy" id="78915"/>
    <lineage>
        <taxon>Eukaryota</taxon>
        <taxon>Fungi</taxon>
        <taxon>Fungi incertae sedis</taxon>
        <taxon>Zoopagomycota</taxon>
        <taxon>Zoopagomycotina</taxon>
        <taxon>Zoopagomycetes</taxon>
        <taxon>Zoopagales</taxon>
        <taxon>Sigmoideomycetaceae</taxon>
        <taxon>Thamnocephalis</taxon>
    </lineage>
</organism>
<reference evidence="8" key="1">
    <citation type="journal article" date="2018" name="Nat. Microbiol.">
        <title>Leveraging single-cell genomics to expand the fungal tree of life.</title>
        <authorList>
            <person name="Ahrendt S.R."/>
            <person name="Quandt C.A."/>
            <person name="Ciobanu D."/>
            <person name="Clum A."/>
            <person name="Salamov A."/>
            <person name="Andreopoulos B."/>
            <person name="Cheng J.F."/>
            <person name="Woyke T."/>
            <person name="Pelin A."/>
            <person name="Henrissat B."/>
            <person name="Reynolds N.K."/>
            <person name="Benny G.L."/>
            <person name="Smith M.E."/>
            <person name="James T.Y."/>
            <person name="Grigoriev I.V."/>
        </authorList>
    </citation>
    <scope>NUCLEOTIDE SEQUENCE [LARGE SCALE GENOMIC DNA]</scope>
    <source>
        <strain evidence="8">RSA 1356</strain>
    </source>
</reference>
<keyword evidence="5" id="KW-0539">Nucleus</keyword>
<keyword evidence="2" id="KW-0678">Repressor</keyword>
<keyword evidence="8" id="KW-1185">Reference proteome</keyword>
<dbReference type="AlphaFoldDB" id="A0A4P9XLV9"/>
<dbReference type="GO" id="GO:0005654">
    <property type="term" value="C:nucleoplasm"/>
    <property type="evidence" value="ECO:0007669"/>
    <property type="project" value="UniProtKB-ARBA"/>
</dbReference>
<evidence type="ECO:0000256" key="6">
    <source>
        <dbReference type="SAM" id="MobiDB-lite"/>
    </source>
</evidence>
<feature type="compositionally biased region" description="Acidic residues" evidence="6">
    <location>
        <begin position="354"/>
        <end position="370"/>
    </location>
</feature>
<evidence type="ECO:0000256" key="2">
    <source>
        <dbReference type="ARBA" id="ARBA00022491"/>
    </source>
</evidence>